<evidence type="ECO:0000256" key="3">
    <source>
        <dbReference type="ARBA" id="ARBA00022553"/>
    </source>
</evidence>
<feature type="region of interest" description="Disordered" evidence="6">
    <location>
        <begin position="245"/>
        <end position="336"/>
    </location>
</feature>
<dbReference type="GO" id="GO:0016281">
    <property type="term" value="C:eukaryotic translation initiation factor 4F complex"/>
    <property type="evidence" value="ECO:0007669"/>
    <property type="project" value="TreeGrafter"/>
</dbReference>
<evidence type="ECO:0000256" key="5">
    <source>
        <dbReference type="ARBA" id="ARBA00022917"/>
    </source>
</evidence>
<feature type="region of interest" description="Disordered" evidence="6">
    <location>
        <begin position="596"/>
        <end position="615"/>
    </location>
</feature>
<evidence type="ECO:0000259" key="8">
    <source>
        <dbReference type="PROSITE" id="PS51366"/>
    </source>
</evidence>
<feature type="compositionally biased region" description="Low complexity" evidence="6">
    <location>
        <begin position="313"/>
        <end position="322"/>
    </location>
</feature>
<evidence type="ECO:0000313" key="10">
    <source>
        <dbReference type="Proteomes" id="UP000735302"/>
    </source>
</evidence>
<feature type="compositionally biased region" description="Low complexity" evidence="6">
    <location>
        <begin position="405"/>
        <end position="442"/>
    </location>
</feature>
<dbReference type="PROSITE" id="PS51363">
    <property type="entry name" value="W2"/>
    <property type="match status" value="1"/>
</dbReference>
<feature type="compositionally biased region" description="Pro residues" evidence="6">
    <location>
        <begin position="273"/>
        <end position="312"/>
    </location>
</feature>
<feature type="compositionally biased region" description="Polar residues" evidence="6">
    <location>
        <begin position="248"/>
        <end position="257"/>
    </location>
</feature>
<dbReference type="InterPro" id="IPR003891">
    <property type="entry name" value="Initiation_fac_eIF4g_MI"/>
</dbReference>
<feature type="compositionally biased region" description="Low complexity" evidence="6">
    <location>
        <begin position="949"/>
        <end position="960"/>
    </location>
</feature>
<feature type="compositionally biased region" description="Polar residues" evidence="6">
    <location>
        <begin position="604"/>
        <end position="615"/>
    </location>
</feature>
<evidence type="ECO:0000256" key="4">
    <source>
        <dbReference type="ARBA" id="ARBA00022845"/>
    </source>
</evidence>
<keyword evidence="3" id="KW-0597">Phosphoprotein</keyword>
<dbReference type="InterPro" id="IPR016024">
    <property type="entry name" value="ARM-type_fold"/>
</dbReference>
<proteinExistence type="inferred from homology"/>
<protein>
    <submittedName>
        <fullName evidence="9">Eukaryotic translation initiation factor 4 gamma, 1</fullName>
    </submittedName>
</protein>
<dbReference type="Gene3D" id="1.25.40.180">
    <property type="match status" value="3"/>
</dbReference>
<feature type="compositionally biased region" description="Basic and acidic residues" evidence="6">
    <location>
        <begin position="898"/>
        <end position="917"/>
    </location>
</feature>
<feature type="compositionally biased region" description="Polar residues" evidence="6">
    <location>
        <begin position="1055"/>
        <end position="1068"/>
    </location>
</feature>
<organism evidence="9 10">
    <name type="scientific">Plakobranchus ocellatus</name>
    <dbReference type="NCBI Taxonomy" id="259542"/>
    <lineage>
        <taxon>Eukaryota</taxon>
        <taxon>Metazoa</taxon>
        <taxon>Spiralia</taxon>
        <taxon>Lophotrochozoa</taxon>
        <taxon>Mollusca</taxon>
        <taxon>Gastropoda</taxon>
        <taxon>Heterobranchia</taxon>
        <taxon>Euthyneura</taxon>
        <taxon>Panpulmonata</taxon>
        <taxon>Sacoglossa</taxon>
        <taxon>Placobranchoidea</taxon>
        <taxon>Plakobranchidae</taxon>
        <taxon>Plakobranchus</taxon>
    </lineage>
</organism>
<feature type="region of interest" description="Disordered" evidence="6">
    <location>
        <begin position="1174"/>
        <end position="1208"/>
    </location>
</feature>
<feature type="domain" description="MI" evidence="8">
    <location>
        <begin position="1746"/>
        <end position="1868"/>
    </location>
</feature>
<feature type="compositionally biased region" description="Polar residues" evidence="6">
    <location>
        <begin position="1025"/>
        <end position="1034"/>
    </location>
</feature>
<dbReference type="Pfam" id="PF02020">
    <property type="entry name" value="W2"/>
    <property type="match status" value="1"/>
</dbReference>
<dbReference type="Pfam" id="PF02847">
    <property type="entry name" value="MA3"/>
    <property type="match status" value="1"/>
</dbReference>
<evidence type="ECO:0000256" key="1">
    <source>
        <dbReference type="ARBA" id="ARBA00005775"/>
    </source>
</evidence>
<dbReference type="InterPro" id="IPR003307">
    <property type="entry name" value="W2_domain"/>
</dbReference>
<dbReference type="PANTHER" id="PTHR23253:SF78">
    <property type="entry name" value="EUKARYOTIC TRANSLATION INITIATION FACTOR 4G1, ISOFORM B-RELATED"/>
    <property type="match status" value="1"/>
</dbReference>
<comment type="similarity">
    <text evidence="1">Belongs to the eukaryotic initiation factor 4G family.</text>
</comment>
<feature type="compositionally biased region" description="Polar residues" evidence="6">
    <location>
        <begin position="1595"/>
        <end position="1610"/>
    </location>
</feature>
<dbReference type="EMBL" id="BLXT01007037">
    <property type="protein sequence ID" value="GFO36003.1"/>
    <property type="molecule type" value="Genomic_DNA"/>
</dbReference>
<comment type="caution">
    <text evidence="9">The sequence shown here is derived from an EMBL/GenBank/DDBJ whole genome shotgun (WGS) entry which is preliminary data.</text>
</comment>
<feature type="compositionally biased region" description="Basic and acidic residues" evidence="6">
    <location>
        <begin position="1091"/>
        <end position="1101"/>
    </location>
</feature>
<dbReference type="InterPro" id="IPR003890">
    <property type="entry name" value="MIF4G-like_typ-3"/>
</dbReference>
<feature type="compositionally biased region" description="Polar residues" evidence="6">
    <location>
        <begin position="857"/>
        <end position="875"/>
    </location>
</feature>
<dbReference type="PANTHER" id="PTHR23253">
    <property type="entry name" value="EUKARYOTIC TRANSLATION INITIATION FACTOR 4 GAMMA"/>
    <property type="match status" value="1"/>
</dbReference>
<dbReference type="GO" id="GO:0006417">
    <property type="term" value="P:regulation of translation"/>
    <property type="evidence" value="ECO:0007669"/>
    <property type="project" value="UniProtKB-KW"/>
</dbReference>
<dbReference type="PROSITE" id="PS51366">
    <property type="entry name" value="MI"/>
    <property type="match status" value="1"/>
</dbReference>
<dbReference type="SMART" id="SM00544">
    <property type="entry name" value="MA3"/>
    <property type="match status" value="1"/>
</dbReference>
<feature type="region of interest" description="Disordered" evidence="6">
    <location>
        <begin position="722"/>
        <end position="743"/>
    </location>
</feature>
<keyword evidence="10" id="KW-1185">Reference proteome</keyword>
<evidence type="ECO:0000256" key="2">
    <source>
        <dbReference type="ARBA" id="ARBA00022540"/>
    </source>
</evidence>
<feature type="region of interest" description="Disordered" evidence="6">
    <location>
        <begin position="1509"/>
        <end position="1554"/>
    </location>
</feature>
<feature type="region of interest" description="Disordered" evidence="6">
    <location>
        <begin position="362"/>
        <end position="561"/>
    </location>
</feature>
<feature type="domain" description="W2" evidence="7">
    <location>
        <begin position="1810"/>
        <end position="2002"/>
    </location>
</feature>
<keyword evidence="4" id="KW-0810">Translation regulation</keyword>
<reference evidence="9 10" key="1">
    <citation type="journal article" date="2021" name="Elife">
        <title>Chloroplast acquisition without the gene transfer in kleptoplastic sea slugs, Plakobranchus ocellatus.</title>
        <authorList>
            <person name="Maeda T."/>
            <person name="Takahashi S."/>
            <person name="Yoshida T."/>
            <person name="Shimamura S."/>
            <person name="Takaki Y."/>
            <person name="Nagai Y."/>
            <person name="Toyoda A."/>
            <person name="Suzuki Y."/>
            <person name="Arimoto A."/>
            <person name="Ishii H."/>
            <person name="Satoh N."/>
            <person name="Nishiyama T."/>
            <person name="Hasebe M."/>
            <person name="Maruyama T."/>
            <person name="Minagawa J."/>
            <person name="Obokata J."/>
            <person name="Shigenobu S."/>
        </authorList>
    </citation>
    <scope>NUCLEOTIDE SEQUENCE [LARGE SCALE GENOMIC DNA]</scope>
</reference>
<name>A0AAV4CVT6_9GAST</name>
<feature type="compositionally biased region" description="Basic and acidic residues" evidence="6">
    <location>
        <begin position="1683"/>
        <end position="1701"/>
    </location>
</feature>
<gene>
    <name evidence="9" type="ORF">PoB_006250800</name>
</gene>
<dbReference type="SUPFAM" id="SSF48371">
    <property type="entry name" value="ARM repeat"/>
    <property type="match status" value="3"/>
</dbReference>
<feature type="compositionally biased region" description="Basic and acidic residues" evidence="6">
    <location>
        <begin position="936"/>
        <end position="947"/>
    </location>
</feature>
<keyword evidence="5" id="KW-0648">Protein biosynthesis</keyword>
<dbReference type="GO" id="GO:0003743">
    <property type="term" value="F:translation initiation factor activity"/>
    <property type="evidence" value="ECO:0007669"/>
    <property type="project" value="UniProtKB-KW"/>
</dbReference>
<dbReference type="GO" id="GO:0003729">
    <property type="term" value="F:mRNA binding"/>
    <property type="evidence" value="ECO:0007669"/>
    <property type="project" value="TreeGrafter"/>
</dbReference>
<feature type="compositionally biased region" description="Low complexity" evidence="6">
    <location>
        <begin position="362"/>
        <end position="382"/>
    </location>
</feature>
<feature type="compositionally biased region" description="Polar residues" evidence="6">
    <location>
        <begin position="1623"/>
        <end position="1633"/>
    </location>
</feature>
<evidence type="ECO:0000259" key="7">
    <source>
        <dbReference type="PROSITE" id="PS51363"/>
    </source>
</evidence>
<dbReference type="SMART" id="SM00515">
    <property type="entry name" value="eIF5C"/>
    <property type="match status" value="1"/>
</dbReference>
<keyword evidence="2 9" id="KW-0396">Initiation factor</keyword>
<feature type="compositionally biased region" description="Polar residues" evidence="6">
    <location>
        <begin position="1177"/>
        <end position="1198"/>
    </location>
</feature>
<dbReference type="SMART" id="SM00543">
    <property type="entry name" value="MIF4G"/>
    <property type="match status" value="1"/>
</dbReference>
<feature type="compositionally biased region" description="Polar residues" evidence="6">
    <location>
        <begin position="832"/>
        <end position="847"/>
    </location>
</feature>
<dbReference type="Proteomes" id="UP000735302">
    <property type="component" value="Unassembled WGS sequence"/>
</dbReference>
<sequence length="2002" mass="221832">MVYVIKSCDSIPPIKGFESLAALPQGGFEFINPQQPLLPYQAYGSAVNEVRAQPGNGARGGPPQQTMHQGGAAFYQQPSHNMRPQHPQPGQVSQQYYISAGQMPNNIRPRHHHPNQSQQMVYVPQTYHGNNVVIAQNMYQPRPQMNPYYASVPQNPYQTLYIANGASTSWQGPRMSQAGPVAARPREKKIIEIKDPSTGKDVTEELINSAHADHTEPEEEPAPNQQNQEIGKLFTRLVADRLNKTSDDTNTVDSQVGSIVPPTPVVPSSQQHQPPPLPSTQQPPPPHMMRPGPPNMGPPRMPPPTHMMPPRPGMMQQQQPVPHVQPPATPPHHDIQRMNFFTPPPQIPLRLPTPLHVYSRAQQHLVRHPQQPQPVVQQQPQPVLQPPPAQPQAIRSPNVPVMTTSQPSMQQQPSAQAQAQAHPPQHLQQSPSPAQLQQSAPMPDVPASDSMHSVSLPEQLAAPPSKSPPQTEDVVQPPSEDSPAATSAAKEPSPPAKENTPPVTTARKVTPPPAEEAPKALENRDDMPQGASNRGPKDGRKGKKSKRDLNTKEIGGSDMDAFIDSQRDDKQAWIQNGSHSSNGKSIVNTIEQQLGISVKRDPSNPWNIRPSQSVLSRQSSVTDSSLKQTSEVLQSIPFRTLCIGKTENISITNTDKPKDWFDGDVSQRTQDEKDCKTSLYSEQKGGNGQTALSIVKTDQYRWNSGPFNSQNRERFTIPLYGSSDEKESSSGDTCELTQQMSTGSDRRLVRQSSLLKNCQQEMELLEYETQAYNKAMAAELPEFVMNPVIPFTPVTNVIQVMPVMQAGQGLIEVCENNPKIVLENTSLNASPSEVLSLEQTETESSQRAAKESDVNDIGSSLTSTTYDINVPSTSKGHSKCQGDISVPIEEEEIGDGQEAVKESKKTDVVSQEKDNDASKPPLAAADQSTSVAKVSSELERVTDEDKSTAAAVAAIAAQEATHVEEDHGQEQQPESNDIKESPPSMEEAMADPDVTSVEPKLESTPPKDVTVVSKDDGIPEMTAAPVNNQNPSDGESQRPEQAPEIPETPEINIVPSDSDSNTTSTVAAGSQEVMERSQAPVNDENIPPKDLSLRPKMEEGKTAPASKDDDVDPPPKAPLDKPSGPVKKEGKDKLQYDRAYLMELRECASSQTKPEGLPNLEIILDRPVSRAVGGTSPDFTPTFFQPSTPQRHPQQMGKSASRGRGRPGDMQMAPRIIKSVSIQNDVKALHQSEKPWKPSPKQLATGEIAAKVDNLEAKALFILNRLTPTNFEPLSSEMMALRIGNYEQLQQLVKIFFDKVTLETKFVEAYAKLCKKMCQLKVPPPPGVKENQATFRVLLLTKCQTEFESDKTIVFEDPEEKRKKLEAELPEGPDKKDQIETILYHMKLRRLKFYGNIRFIGELFKLSMLTENIMHDCIFRLLKARDDESLLSLCQLITTVGSILDTEKAKQRMDQYFAQMVKIAEERKSRIKFTLKDAIELRQNNWVPRKEQTGPKKIDEVRQDFHQEQQTKQFLQNQPLPPRNDPQPSSRRGSKQRQEEKPNDDGWNTVGSKSIRIDASKMKFSKSMVDENNIQLGPGGGMNKFSMWSKGSGAAQPSQDSPMNRPTNRFSALPSDEDRRFQRSPSRGDSGVNNRGLRQGNTAGHGRGKIMGRSSTEGERRDVLASARSIVGGRSQNSSRDNSWNREDRRSIGPRGSREGENSMGPPRTISLRPSAERTATPSAKPPPAVGGYGVVKKAAPKTEEEMEHSAKTILDEYLNIRDLKEAKLCVMELEGQTYLYVFITASINNVLERSDKDRNLTGQFFYEIVKDNLISLDKFIKGLSEVLQFAEDMVIDIPKMWTNLAQLIAPLLVGGSMPWSQLKPIVEPHLSPMCSAKLLAEILLVSKGLVNEAEIARMWQASGLSWDAFLPEDRIADFIKDKKLEFLQGATDSSSRQVSQDHIMGVIASVFDFLYNEEIISEEAFKQWEVSTDEQEGKGACSLQLTQFFTWLRENEEMETS</sequence>
<feature type="region of interest" description="Disordered" evidence="6">
    <location>
        <begin position="832"/>
        <end position="1134"/>
    </location>
</feature>
<feature type="compositionally biased region" description="Basic and acidic residues" evidence="6">
    <location>
        <begin position="516"/>
        <end position="527"/>
    </location>
</feature>
<feature type="region of interest" description="Disordered" evidence="6">
    <location>
        <begin position="1571"/>
        <end position="1735"/>
    </location>
</feature>
<evidence type="ECO:0000256" key="6">
    <source>
        <dbReference type="SAM" id="MobiDB-lite"/>
    </source>
</evidence>
<evidence type="ECO:0000313" key="9">
    <source>
        <dbReference type="EMBL" id="GFO36003.1"/>
    </source>
</evidence>
<accession>A0AAV4CVT6</accession>
<dbReference type="Pfam" id="PF02854">
    <property type="entry name" value="MIF4G"/>
    <property type="match status" value="1"/>
</dbReference>